<protein>
    <submittedName>
        <fullName evidence="2">Uncharacterized protein</fullName>
    </submittedName>
</protein>
<evidence type="ECO:0000256" key="1">
    <source>
        <dbReference type="SAM" id="MobiDB-lite"/>
    </source>
</evidence>
<accession>A0ABS1MC29</accession>
<dbReference type="RefSeq" id="WP_201953128.1">
    <property type="nucleotide sequence ID" value="NZ_JAERRJ010000011.1"/>
</dbReference>
<comment type="caution">
    <text evidence="2">The sequence shown here is derived from an EMBL/GenBank/DDBJ whole genome shotgun (WGS) entry which is preliminary data.</text>
</comment>
<dbReference type="Proteomes" id="UP000602198">
    <property type="component" value="Unassembled WGS sequence"/>
</dbReference>
<organism evidence="2 3">
    <name type="scientific">Nocardia acididurans</name>
    <dbReference type="NCBI Taxonomy" id="2802282"/>
    <lineage>
        <taxon>Bacteria</taxon>
        <taxon>Bacillati</taxon>
        <taxon>Actinomycetota</taxon>
        <taxon>Actinomycetes</taxon>
        <taxon>Mycobacteriales</taxon>
        <taxon>Nocardiaceae</taxon>
        <taxon>Nocardia</taxon>
    </lineage>
</organism>
<reference evidence="2 3" key="1">
    <citation type="submission" date="2021-01" db="EMBL/GenBank/DDBJ databases">
        <title>WGS of actinomycetes isolated from Thailand.</title>
        <authorList>
            <person name="Thawai C."/>
        </authorList>
    </citation>
    <scope>NUCLEOTIDE SEQUENCE [LARGE SCALE GENOMIC DNA]</scope>
    <source>
        <strain evidence="2 3">LPG 2</strain>
    </source>
</reference>
<name>A0ABS1MC29_9NOCA</name>
<feature type="compositionally biased region" description="Basic and acidic residues" evidence="1">
    <location>
        <begin position="112"/>
        <end position="122"/>
    </location>
</feature>
<feature type="region of interest" description="Disordered" evidence="1">
    <location>
        <begin position="94"/>
        <end position="122"/>
    </location>
</feature>
<sequence>MALYITPWSIGSDVTPEIATCAATSGDFWVLSWLPGRVLTYEQAVSGMVLDEILSDPEPVDGDTALELAEIRAAELGLTLAEVVVRLAVRIAQRDEHRRSPGRRQAPVVRSHLRDARPRTRQ</sequence>
<evidence type="ECO:0000313" key="3">
    <source>
        <dbReference type="Proteomes" id="UP000602198"/>
    </source>
</evidence>
<keyword evidence="3" id="KW-1185">Reference proteome</keyword>
<proteinExistence type="predicted"/>
<evidence type="ECO:0000313" key="2">
    <source>
        <dbReference type="EMBL" id="MBL1078215.1"/>
    </source>
</evidence>
<dbReference type="EMBL" id="JAERRJ010000011">
    <property type="protein sequence ID" value="MBL1078215.1"/>
    <property type="molecule type" value="Genomic_DNA"/>
</dbReference>
<gene>
    <name evidence="2" type="ORF">JK358_27785</name>
</gene>